<dbReference type="OrthoDB" id="10248373at2759"/>
<dbReference type="GO" id="GO:0009263">
    <property type="term" value="P:deoxyribonucleotide biosynthetic process"/>
    <property type="evidence" value="ECO:0007669"/>
    <property type="project" value="InterPro"/>
</dbReference>
<dbReference type="PANTHER" id="PTHR23409:SF18">
    <property type="entry name" value="RIBONUCLEOSIDE-DIPHOSPHATE REDUCTASE SUBUNIT M2"/>
    <property type="match status" value="1"/>
</dbReference>
<evidence type="ECO:0000313" key="2">
    <source>
        <dbReference type="Proteomes" id="UP000257109"/>
    </source>
</evidence>
<dbReference type="GO" id="GO:0016491">
    <property type="term" value="F:oxidoreductase activity"/>
    <property type="evidence" value="ECO:0007669"/>
    <property type="project" value="InterPro"/>
</dbReference>
<dbReference type="STRING" id="157652.A0A371ENJ9"/>
<dbReference type="InterPro" id="IPR009078">
    <property type="entry name" value="Ferritin-like_SF"/>
</dbReference>
<gene>
    <name evidence="1" type="primary">RNR2B</name>
    <name evidence="1" type="ORF">CR513_53465</name>
</gene>
<evidence type="ECO:0000313" key="1">
    <source>
        <dbReference type="EMBL" id="RDX67631.1"/>
    </source>
</evidence>
<name>A0A371ENJ9_MUCPR</name>
<dbReference type="EMBL" id="QJKJ01012905">
    <property type="protein sequence ID" value="RDX67631.1"/>
    <property type="molecule type" value="Genomic_DNA"/>
</dbReference>
<organism evidence="1 2">
    <name type="scientific">Mucuna pruriens</name>
    <name type="common">Velvet bean</name>
    <name type="synonym">Dolichos pruriens</name>
    <dbReference type="NCBI Taxonomy" id="157652"/>
    <lineage>
        <taxon>Eukaryota</taxon>
        <taxon>Viridiplantae</taxon>
        <taxon>Streptophyta</taxon>
        <taxon>Embryophyta</taxon>
        <taxon>Tracheophyta</taxon>
        <taxon>Spermatophyta</taxon>
        <taxon>Magnoliopsida</taxon>
        <taxon>eudicotyledons</taxon>
        <taxon>Gunneridae</taxon>
        <taxon>Pentapetalae</taxon>
        <taxon>rosids</taxon>
        <taxon>fabids</taxon>
        <taxon>Fabales</taxon>
        <taxon>Fabaceae</taxon>
        <taxon>Papilionoideae</taxon>
        <taxon>50 kb inversion clade</taxon>
        <taxon>NPAAA clade</taxon>
        <taxon>indigoferoid/millettioid clade</taxon>
        <taxon>Phaseoleae</taxon>
        <taxon>Mucuna</taxon>
    </lineage>
</organism>
<dbReference type="Proteomes" id="UP000257109">
    <property type="component" value="Unassembled WGS sequence"/>
</dbReference>
<dbReference type="Gene3D" id="1.10.620.20">
    <property type="entry name" value="Ribonucleotide Reductase, subunit A"/>
    <property type="match status" value="2"/>
</dbReference>
<protein>
    <submittedName>
        <fullName evidence="1">Ribonucleoside-diphosphate reductase small chain B</fullName>
    </submittedName>
</protein>
<dbReference type="PANTHER" id="PTHR23409">
    <property type="entry name" value="RIBONUCLEOSIDE-DIPHOSPHATE REDUCTASE SMALL CHAIN"/>
    <property type="match status" value="1"/>
</dbReference>
<dbReference type="InterPro" id="IPR012348">
    <property type="entry name" value="RNR-like"/>
</dbReference>
<sequence length="230" mass="26618">MCSLLLDTYVKDSAQKVHLFRAIYNIHFIAIFRKASIPSLEKFLCHLLAIKPCSIGRGPKRGPPPSFSHRYGNVRRWQTTREVELSRDLSQWNSLTDACAFYSFQIAMENVHSKMYSLLLDTYVHLFRAIDNIPFIAIFRKASMPSFDDKTITVPTNMRTLQEGRGLIVDDGEVDLSRDLFQWNSLTTDGERYFIIHFFPIGDDIILENLASKFMNKVQFPKPVHFTAFK</sequence>
<keyword evidence="2" id="KW-1185">Reference proteome</keyword>
<dbReference type="InterPro" id="IPR000358">
    <property type="entry name" value="RNR_small_fam"/>
</dbReference>
<dbReference type="InterPro" id="IPR030475">
    <property type="entry name" value="RNR_small_AS"/>
</dbReference>
<dbReference type="AlphaFoldDB" id="A0A371ENJ9"/>
<dbReference type="SUPFAM" id="SSF47240">
    <property type="entry name" value="Ferritin-like"/>
    <property type="match status" value="2"/>
</dbReference>
<feature type="non-terminal residue" evidence="1">
    <location>
        <position position="1"/>
    </location>
</feature>
<dbReference type="PROSITE" id="PS00368">
    <property type="entry name" value="RIBORED_SMALL"/>
    <property type="match status" value="1"/>
</dbReference>
<comment type="caution">
    <text evidence="1">The sequence shown here is derived from an EMBL/GenBank/DDBJ whole genome shotgun (WGS) entry which is preliminary data.</text>
</comment>
<reference evidence="1" key="1">
    <citation type="submission" date="2018-05" db="EMBL/GenBank/DDBJ databases">
        <title>Draft genome of Mucuna pruriens seed.</title>
        <authorList>
            <person name="Nnadi N.E."/>
            <person name="Vos R."/>
            <person name="Hasami M.H."/>
            <person name="Devisetty U.K."/>
            <person name="Aguiy J.C."/>
        </authorList>
    </citation>
    <scope>NUCLEOTIDE SEQUENCE [LARGE SCALE GENOMIC DNA]</scope>
    <source>
        <strain evidence="1">JCA_2017</strain>
    </source>
</reference>
<accession>A0A371ENJ9</accession>
<dbReference type="Pfam" id="PF00268">
    <property type="entry name" value="Ribonuc_red_sm"/>
    <property type="match status" value="1"/>
</dbReference>
<proteinExistence type="predicted"/>